<dbReference type="STRING" id="1314778.A0A5C3NLZ5"/>
<dbReference type="SUPFAM" id="SSF52540">
    <property type="entry name" value="P-loop containing nucleoside triphosphate hydrolases"/>
    <property type="match status" value="1"/>
</dbReference>
<dbReference type="InParanoid" id="A0A5C3NLZ5"/>
<keyword evidence="2" id="KW-0067">ATP-binding</keyword>
<feature type="domain" description="SNF2 N-terminal" evidence="3">
    <location>
        <begin position="1"/>
        <end position="215"/>
    </location>
</feature>
<evidence type="ECO:0000313" key="4">
    <source>
        <dbReference type="EMBL" id="TFK77679.1"/>
    </source>
</evidence>
<evidence type="ECO:0000256" key="2">
    <source>
        <dbReference type="ARBA" id="ARBA00022840"/>
    </source>
</evidence>
<name>A0A5C3NLZ5_9APHY</name>
<protein>
    <recommendedName>
        <fullName evidence="3">SNF2 N-terminal domain-containing protein</fullName>
    </recommendedName>
</protein>
<dbReference type="Pfam" id="PF00176">
    <property type="entry name" value="SNF2-rel_dom"/>
    <property type="match status" value="1"/>
</dbReference>
<dbReference type="InterPro" id="IPR027417">
    <property type="entry name" value="P-loop_NTPase"/>
</dbReference>
<proteinExistence type="predicted"/>
<dbReference type="GO" id="GO:0005524">
    <property type="term" value="F:ATP binding"/>
    <property type="evidence" value="ECO:0007669"/>
    <property type="project" value="InterPro"/>
</dbReference>
<keyword evidence="5" id="KW-1185">Reference proteome</keyword>
<dbReference type="InterPro" id="IPR000330">
    <property type="entry name" value="SNF2_N"/>
</dbReference>
<evidence type="ECO:0000259" key="3">
    <source>
        <dbReference type="Pfam" id="PF00176"/>
    </source>
</evidence>
<accession>A0A5C3NLZ5</accession>
<keyword evidence="1" id="KW-0547">Nucleotide-binding</keyword>
<sequence length="302" mass="33812">MIVVPTCLKEQWEGEIHRFLRWGAFDLIPYQLNFREGPRKIVWDTIMTPRGDLKLSDKIILATITAVTSDGLHFYSSGFGTSFDLPPVDTGVTEASRAVTAYTHDYGLLVIDEIGQYRNVTKWSAALKGLRLRAFGAVGMTATPIVNSPLDVWHLGQILDIKGTDDPTWEAEMRTEILAANRKATKEFQKLRETDNFVQSVSESKVDLPEKKAQLQSFTGLVSGLRAVFSPHVIRRTIHSVDWQGNAISGLDKYNEVVLTLEPFPREATVLEEHAQATVDEYGSTLPTVAKNFGHVSFLFHH</sequence>
<dbReference type="AlphaFoldDB" id="A0A5C3NLZ5"/>
<gene>
    <name evidence="4" type="ORF">K466DRAFT_607842</name>
</gene>
<dbReference type="Gene3D" id="3.40.50.10810">
    <property type="entry name" value="Tandem AAA-ATPase domain"/>
    <property type="match status" value="1"/>
</dbReference>
<dbReference type="Proteomes" id="UP000308197">
    <property type="component" value="Unassembled WGS sequence"/>
</dbReference>
<dbReference type="EMBL" id="ML213298">
    <property type="protein sequence ID" value="TFK77679.1"/>
    <property type="molecule type" value="Genomic_DNA"/>
</dbReference>
<dbReference type="InterPro" id="IPR038718">
    <property type="entry name" value="SNF2-like_sf"/>
</dbReference>
<organism evidence="4 5">
    <name type="scientific">Polyporus arcularius HHB13444</name>
    <dbReference type="NCBI Taxonomy" id="1314778"/>
    <lineage>
        <taxon>Eukaryota</taxon>
        <taxon>Fungi</taxon>
        <taxon>Dikarya</taxon>
        <taxon>Basidiomycota</taxon>
        <taxon>Agaricomycotina</taxon>
        <taxon>Agaricomycetes</taxon>
        <taxon>Polyporales</taxon>
        <taxon>Polyporaceae</taxon>
        <taxon>Polyporus</taxon>
    </lineage>
</organism>
<evidence type="ECO:0000313" key="5">
    <source>
        <dbReference type="Proteomes" id="UP000308197"/>
    </source>
</evidence>
<reference evidence="4 5" key="1">
    <citation type="journal article" date="2019" name="Nat. Ecol. Evol.">
        <title>Megaphylogeny resolves global patterns of mushroom evolution.</title>
        <authorList>
            <person name="Varga T."/>
            <person name="Krizsan K."/>
            <person name="Foldi C."/>
            <person name="Dima B."/>
            <person name="Sanchez-Garcia M."/>
            <person name="Sanchez-Ramirez S."/>
            <person name="Szollosi G.J."/>
            <person name="Szarkandi J.G."/>
            <person name="Papp V."/>
            <person name="Albert L."/>
            <person name="Andreopoulos W."/>
            <person name="Angelini C."/>
            <person name="Antonin V."/>
            <person name="Barry K.W."/>
            <person name="Bougher N.L."/>
            <person name="Buchanan P."/>
            <person name="Buyck B."/>
            <person name="Bense V."/>
            <person name="Catcheside P."/>
            <person name="Chovatia M."/>
            <person name="Cooper J."/>
            <person name="Damon W."/>
            <person name="Desjardin D."/>
            <person name="Finy P."/>
            <person name="Geml J."/>
            <person name="Haridas S."/>
            <person name="Hughes K."/>
            <person name="Justo A."/>
            <person name="Karasinski D."/>
            <person name="Kautmanova I."/>
            <person name="Kiss B."/>
            <person name="Kocsube S."/>
            <person name="Kotiranta H."/>
            <person name="LaButti K.M."/>
            <person name="Lechner B.E."/>
            <person name="Liimatainen K."/>
            <person name="Lipzen A."/>
            <person name="Lukacs Z."/>
            <person name="Mihaltcheva S."/>
            <person name="Morgado L.N."/>
            <person name="Niskanen T."/>
            <person name="Noordeloos M.E."/>
            <person name="Ohm R.A."/>
            <person name="Ortiz-Santana B."/>
            <person name="Ovrebo C."/>
            <person name="Racz N."/>
            <person name="Riley R."/>
            <person name="Savchenko A."/>
            <person name="Shiryaev A."/>
            <person name="Soop K."/>
            <person name="Spirin V."/>
            <person name="Szebenyi C."/>
            <person name="Tomsovsky M."/>
            <person name="Tulloss R.E."/>
            <person name="Uehling J."/>
            <person name="Grigoriev I.V."/>
            <person name="Vagvolgyi C."/>
            <person name="Papp T."/>
            <person name="Martin F.M."/>
            <person name="Miettinen O."/>
            <person name="Hibbett D.S."/>
            <person name="Nagy L.G."/>
        </authorList>
    </citation>
    <scope>NUCLEOTIDE SEQUENCE [LARGE SCALE GENOMIC DNA]</scope>
    <source>
        <strain evidence="4 5">HHB13444</strain>
    </source>
</reference>
<evidence type="ECO:0000256" key="1">
    <source>
        <dbReference type="ARBA" id="ARBA00022741"/>
    </source>
</evidence>